<evidence type="ECO:0000313" key="2">
    <source>
        <dbReference type="EMBL" id="QTR53423.1"/>
    </source>
</evidence>
<evidence type="ECO:0000313" key="3">
    <source>
        <dbReference type="Proteomes" id="UP000672009"/>
    </source>
</evidence>
<reference evidence="2" key="1">
    <citation type="submission" date="2021-04" db="EMBL/GenBank/DDBJ databases">
        <title>Genomics, taxonomy and metabolism of representatives of sulfur bacteria of the genus Thiothrix: Thiothrix fructosivorans QT, Thiothrix unzii A1T and three new species, Thiothrix subterranea sp. nov., Thiothrix litoralis sp. nov. and 'Candidatus Thiothrix anitrata' sp. nov.</title>
        <authorList>
            <person name="Ravin N.V."/>
            <person name="Smolyakov D."/>
            <person name="Rudenko T.S."/>
            <person name="Mardanov A.V."/>
            <person name="Beletsky A.V."/>
            <person name="Markov N.D."/>
            <person name="Fomenkov A.I."/>
            <person name="Roberts R.J."/>
            <person name="Karnachuk O.V."/>
            <person name="Novikov A."/>
            <person name="Grabovich M.Y."/>
        </authorList>
    </citation>
    <scope>NUCLEOTIDE SEQUENCE</scope>
    <source>
        <strain evidence="2">A1</strain>
    </source>
</reference>
<proteinExistence type="predicted"/>
<dbReference type="SUPFAM" id="SSF140931">
    <property type="entry name" value="Fic-like"/>
    <property type="match status" value="1"/>
</dbReference>
<organism evidence="2 3">
    <name type="scientific">Thiothrix unzii</name>
    <dbReference type="NCBI Taxonomy" id="111769"/>
    <lineage>
        <taxon>Bacteria</taxon>
        <taxon>Pseudomonadati</taxon>
        <taxon>Pseudomonadota</taxon>
        <taxon>Gammaproteobacteria</taxon>
        <taxon>Thiotrichales</taxon>
        <taxon>Thiotrichaceae</taxon>
        <taxon>Thiothrix</taxon>
    </lineage>
</organism>
<dbReference type="Proteomes" id="UP000672009">
    <property type="component" value="Chromosome"/>
</dbReference>
<dbReference type="InterPro" id="IPR036597">
    <property type="entry name" value="Fido-like_dom_sf"/>
</dbReference>
<dbReference type="RefSeq" id="WP_210218939.1">
    <property type="nucleotide sequence ID" value="NZ_CP072793.1"/>
</dbReference>
<dbReference type="EMBL" id="CP072793">
    <property type="protein sequence ID" value="QTR53423.1"/>
    <property type="molecule type" value="Genomic_DNA"/>
</dbReference>
<dbReference type="InterPro" id="IPR003812">
    <property type="entry name" value="Fido"/>
</dbReference>
<dbReference type="Pfam" id="PF02661">
    <property type="entry name" value="Fic"/>
    <property type="match status" value="1"/>
</dbReference>
<dbReference type="AlphaFoldDB" id="A0A975F9E0"/>
<gene>
    <name evidence="2" type="ORF">J9260_17240</name>
</gene>
<dbReference type="KEGG" id="tun:J9260_17240"/>
<protein>
    <submittedName>
        <fullName evidence="2">Fic family protein</fullName>
    </submittedName>
</protein>
<accession>A0A975F9E0</accession>
<evidence type="ECO:0000259" key="1">
    <source>
        <dbReference type="PROSITE" id="PS51459"/>
    </source>
</evidence>
<dbReference type="Gene3D" id="1.10.3290.10">
    <property type="entry name" value="Fido-like domain"/>
    <property type="match status" value="1"/>
</dbReference>
<feature type="domain" description="Fido" evidence="1">
    <location>
        <begin position="1"/>
        <end position="47"/>
    </location>
</feature>
<keyword evidence="3" id="KW-1185">Reference proteome</keyword>
<dbReference type="PROSITE" id="PS51459">
    <property type="entry name" value="FIDO"/>
    <property type="match status" value="1"/>
</dbReference>
<sequence length="47" mass="5402">MKQKCGFIYAESNAYIHTLIKAITLHFTIGYEHPFRDGNGRVARGLY</sequence>
<name>A0A975F9E0_9GAMM</name>